<dbReference type="EMBL" id="LWMV01000160">
    <property type="protein sequence ID" value="KZX12839.1"/>
    <property type="molecule type" value="Genomic_DNA"/>
</dbReference>
<reference evidence="1 2" key="1">
    <citation type="submission" date="2016-04" db="EMBL/GenBank/DDBJ databases">
        <title>Genome sequence of Methanobrevibacter curvatus DSM 11111.</title>
        <authorList>
            <person name="Poehlein A."/>
            <person name="Seedorf H."/>
            <person name="Daniel R."/>
        </authorList>
    </citation>
    <scope>NUCLEOTIDE SEQUENCE [LARGE SCALE GENOMIC DNA]</scope>
    <source>
        <strain evidence="1 2">DSM 11111</strain>
    </source>
</reference>
<dbReference type="AlphaFoldDB" id="A0A166B495"/>
<dbReference type="Proteomes" id="UP000077245">
    <property type="component" value="Unassembled WGS sequence"/>
</dbReference>
<evidence type="ECO:0000313" key="2">
    <source>
        <dbReference type="Proteomes" id="UP000077245"/>
    </source>
</evidence>
<gene>
    <name evidence="1" type="ORF">MBCUR_08950</name>
</gene>
<protein>
    <submittedName>
        <fullName evidence="1">Uncharacterized protein</fullName>
    </submittedName>
</protein>
<keyword evidence="2" id="KW-1185">Reference proteome</keyword>
<proteinExistence type="predicted"/>
<dbReference type="RefSeq" id="WP_067090738.1">
    <property type="nucleotide sequence ID" value="NZ_LWMV01000160.1"/>
</dbReference>
<sequence>MTNKTNSSSKAKNEKSVEPLKEMVKINTKWSPKSVKMNSTDIYVYGVLPRKSGYKYQRYTVHLKNYFNGEWGKLFYEQASVNNYIKCFSPVEGMLYYYNPKSKLNDVDFDIVSGLSGDYSSKYSLNIVSIKVYKV</sequence>
<accession>A0A166B495</accession>
<evidence type="ECO:0000313" key="1">
    <source>
        <dbReference type="EMBL" id="KZX12839.1"/>
    </source>
</evidence>
<comment type="caution">
    <text evidence="1">The sequence shown here is derived from an EMBL/GenBank/DDBJ whole genome shotgun (WGS) entry which is preliminary data.</text>
</comment>
<name>A0A166B495_9EURY</name>
<dbReference type="PATRIC" id="fig|49547.3.peg.963"/>
<organism evidence="1 2">
    <name type="scientific">Methanobrevibacter curvatus</name>
    <dbReference type="NCBI Taxonomy" id="49547"/>
    <lineage>
        <taxon>Archaea</taxon>
        <taxon>Methanobacteriati</taxon>
        <taxon>Methanobacteriota</taxon>
        <taxon>Methanomada group</taxon>
        <taxon>Methanobacteria</taxon>
        <taxon>Methanobacteriales</taxon>
        <taxon>Methanobacteriaceae</taxon>
        <taxon>Methanobrevibacter</taxon>
    </lineage>
</organism>